<dbReference type="SUPFAM" id="SSF52402">
    <property type="entry name" value="Adenine nucleotide alpha hydrolases-like"/>
    <property type="match status" value="1"/>
</dbReference>
<evidence type="ECO:0000313" key="15">
    <source>
        <dbReference type="EMBL" id="KAG0312485.1"/>
    </source>
</evidence>
<keyword evidence="16" id="KW-1185">Reference proteome</keyword>
<dbReference type="Proteomes" id="UP000738325">
    <property type="component" value="Unassembled WGS sequence"/>
</dbReference>
<keyword evidence="5" id="KW-0808">Transferase</keyword>
<feature type="compositionally biased region" description="Basic and acidic residues" evidence="13">
    <location>
        <begin position="235"/>
        <end position="246"/>
    </location>
</feature>
<feature type="domain" description="Phosphoadenosine phosphosulphate reductase" evidence="14">
    <location>
        <begin position="395"/>
        <end position="482"/>
    </location>
</feature>
<evidence type="ECO:0000256" key="6">
    <source>
        <dbReference type="ARBA" id="ARBA00022695"/>
    </source>
</evidence>
<evidence type="ECO:0000256" key="3">
    <source>
        <dbReference type="ARBA" id="ARBA00022630"/>
    </source>
</evidence>
<sequence length="569" mass="63139">MTGVMPTYTPMIPDRRHLDEPETVGLIFVSASTPSQKPALDSVKPTQFNIARSTFASSAIEITCATAEFSRDFSLVFVVLLKSSGDQHESAILKQEGILEAIADAFSQDMSSSNQNSSEERLTDDLSSRDRSEHGTKQLYSGRTPCKGETNHIKVIGKALLQPVISIHNVHTLAEPVMFESEGDLESISVILDALYVSRPSFVSPIDGFQVMRDVYRLVALADQGDSADNADTDNYDHNRNSDGERQINTVSTNGTTTTATATEALSTADSKLMRERDQQCWKSVRHAVQVIEEAVQRYGPQGISLSFNGGKDCTVILHLYIAVLYKLLGPQLESQPDLSALQDSAQEQHPRHPRPHTSIPSIYVTHKNPFGQVERFVDDEIERYNLDLLRIPGPMKQALEEYHETNGDIKAIMVGTRRDDPHGGPLKPFTATDPSWPPFMRVHPILDWTYHDIWTFLLSINVPYCGLYDLGYTSLGGRDDTFPNPQLKRLNIGPFSDSAAISYGRSHGLGSVPMPMAIASIDGHHTDEQEILQELSKVDKTLDKLEETFLFGPAWKLAAGESERWGRA</sequence>
<protein>
    <recommendedName>
        <fullName evidence="2">FAD synthase</fullName>
        <ecNumber evidence="2">2.7.7.2</ecNumber>
    </recommendedName>
    <alternativeName>
        <fullName evidence="10">FAD pyrophosphorylase</fullName>
    </alternativeName>
    <alternativeName>
        <fullName evidence="11">FMN adenylyltransferase</fullName>
    </alternativeName>
</protein>
<feature type="region of interest" description="Disordered" evidence="13">
    <location>
        <begin position="109"/>
        <end position="143"/>
    </location>
</feature>
<keyword evidence="9" id="KW-0067">ATP-binding</keyword>
<feature type="compositionally biased region" description="Polar residues" evidence="13">
    <location>
        <begin position="339"/>
        <end position="348"/>
    </location>
</feature>
<dbReference type="EMBL" id="JAAAIP010000805">
    <property type="protein sequence ID" value="KAG0312485.1"/>
    <property type="molecule type" value="Genomic_DNA"/>
</dbReference>
<dbReference type="Pfam" id="PF01507">
    <property type="entry name" value="PAPS_reduct"/>
    <property type="match status" value="1"/>
</dbReference>
<dbReference type="AlphaFoldDB" id="A0A9P6R5R5"/>
<evidence type="ECO:0000256" key="9">
    <source>
        <dbReference type="ARBA" id="ARBA00022840"/>
    </source>
</evidence>
<feature type="compositionally biased region" description="Basic and acidic residues" evidence="13">
    <location>
        <begin position="118"/>
        <end position="136"/>
    </location>
</feature>
<dbReference type="GO" id="GO:0006747">
    <property type="term" value="P:FAD biosynthetic process"/>
    <property type="evidence" value="ECO:0007669"/>
    <property type="project" value="TreeGrafter"/>
</dbReference>
<comment type="pathway">
    <text evidence="1">Cofactor biosynthesis; FAD biosynthesis; FAD from FMN: step 1/1.</text>
</comment>
<name>A0A9P6R5R5_9FUNG</name>
<feature type="region of interest" description="Disordered" evidence="13">
    <location>
        <begin position="227"/>
        <end position="258"/>
    </location>
</feature>
<keyword evidence="6" id="KW-0548">Nucleotidyltransferase</keyword>
<evidence type="ECO:0000313" key="16">
    <source>
        <dbReference type="Proteomes" id="UP000738325"/>
    </source>
</evidence>
<feature type="region of interest" description="Disordered" evidence="13">
    <location>
        <begin position="339"/>
        <end position="362"/>
    </location>
</feature>
<dbReference type="Gene3D" id="3.40.50.620">
    <property type="entry name" value="HUPs"/>
    <property type="match status" value="1"/>
</dbReference>
<comment type="caution">
    <text evidence="15">The sequence shown here is derived from an EMBL/GenBank/DDBJ whole genome shotgun (WGS) entry which is preliminary data.</text>
</comment>
<keyword evidence="4" id="KW-0288">FMN</keyword>
<dbReference type="EC" id="2.7.7.2" evidence="2"/>
<evidence type="ECO:0000256" key="1">
    <source>
        <dbReference type="ARBA" id="ARBA00004726"/>
    </source>
</evidence>
<evidence type="ECO:0000256" key="2">
    <source>
        <dbReference type="ARBA" id="ARBA00012393"/>
    </source>
</evidence>
<accession>A0A9P6R5R5</accession>
<evidence type="ECO:0000259" key="14">
    <source>
        <dbReference type="Pfam" id="PF01507"/>
    </source>
</evidence>
<evidence type="ECO:0000256" key="11">
    <source>
        <dbReference type="ARBA" id="ARBA00031871"/>
    </source>
</evidence>
<evidence type="ECO:0000256" key="10">
    <source>
        <dbReference type="ARBA" id="ARBA00031145"/>
    </source>
</evidence>
<dbReference type="InterPro" id="IPR014729">
    <property type="entry name" value="Rossmann-like_a/b/a_fold"/>
</dbReference>
<evidence type="ECO:0000256" key="12">
    <source>
        <dbReference type="ARBA" id="ARBA00049494"/>
    </source>
</evidence>
<dbReference type="GO" id="GO:0005524">
    <property type="term" value="F:ATP binding"/>
    <property type="evidence" value="ECO:0007669"/>
    <property type="project" value="UniProtKB-KW"/>
</dbReference>
<organism evidence="15 16">
    <name type="scientific">Dissophora globulifera</name>
    <dbReference type="NCBI Taxonomy" id="979702"/>
    <lineage>
        <taxon>Eukaryota</taxon>
        <taxon>Fungi</taxon>
        <taxon>Fungi incertae sedis</taxon>
        <taxon>Mucoromycota</taxon>
        <taxon>Mortierellomycotina</taxon>
        <taxon>Mortierellomycetes</taxon>
        <taxon>Mortierellales</taxon>
        <taxon>Mortierellaceae</taxon>
        <taxon>Dissophora</taxon>
    </lineage>
</organism>
<keyword evidence="8" id="KW-0274">FAD</keyword>
<dbReference type="PANTHER" id="PTHR23293:SF9">
    <property type="entry name" value="FAD SYNTHASE"/>
    <property type="match status" value="1"/>
</dbReference>
<evidence type="ECO:0000256" key="5">
    <source>
        <dbReference type="ARBA" id="ARBA00022679"/>
    </source>
</evidence>
<dbReference type="PANTHER" id="PTHR23293">
    <property type="entry name" value="FAD SYNTHETASE-RELATED FMN ADENYLYLTRANSFERASE"/>
    <property type="match status" value="1"/>
</dbReference>
<evidence type="ECO:0000256" key="4">
    <source>
        <dbReference type="ARBA" id="ARBA00022643"/>
    </source>
</evidence>
<dbReference type="InterPro" id="IPR002500">
    <property type="entry name" value="PAPS_reduct_dom"/>
</dbReference>
<keyword evidence="3" id="KW-0285">Flavoprotein</keyword>
<proteinExistence type="predicted"/>
<reference evidence="15" key="1">
    <citation type="journal article" date="2020" name="Fungal Divers.">
        <title>Resolving the Mortierellaceae phylogeny through synthesis of multi-gene phylogenetics and phylogenomics.</title>
        <authorList>
            <person name="Vandepol N."/>
            <person name="Liber J."/>
            <person name="Desiro A."/>
            <person name="Na H."/>
            <person name="Kennedy M."/>
            <person name="Barry K."/>
            <person name="Grigoriev I.V."/>
            <person name="Miller A.N."/>
            <person name="O'Donnell K."/>
            <person name="Stajich J.E."/>
            <person name="Bonito G."/>
        </authorList>
    </citation>
    <scope>NUCLEOTIDE SEQUENCE</scope>
    <source>
        <strain evidence="15">REB-010B</strain>
    </source>
</reference>
<keyword evidence="7" id="KW-0547">Nucleotide-binding</keyword>
<dbReference type="OrthoDB" id="270728at2759"/>
<dbReference type="CDD" id="cd23948">
    <property type="entry name" value="FAD_synthase"/>
    <property type="match status" value="1"/>
</dbReference>
<comment type="catalytic activity">
    <reaction evidence="12">
        <text>FMN + ATP + H(+) = FAD + diphosphate</text>
        <dbReference type="Rhea" id="RHEA:17237"/>
        <dbReference type="ChEBI" id="CHEBI:15378"/>
        <dbReference type="ChEBI" id="CHEBI:30616"/>
        <dbReference type="ChEBI" id="CHEBI:33019"/>
        <dbReference type="ChEBI" id="CHEBI:57692"/>
        <dbReference type="ChEBI" id="CHEBI:58210"/>
        <dbReference type="EC" id="2.7.7.2"/>
    </reaction>
</comment>
<evidence type="ECO:0000256" key="8">
    <source>
        <dbReference type="ARBA" id="ARBA00022827"/>
    </source>
</evidence>
<gene>
    <name evidence="15" type="ORF">BGZ99_009474</name>
</gene>
<dbReference type="GO" id="GO:0003919">
    <property type="term" value="F:FMN adenylyltransferase activity"/>
    <property type="evidence" value="ECO:0007669"/>
    <property type="project" value="UniProtKB-EC"/>
</dbReference>
<evidence type="ECO:0000256" key="13">
    <source>
        <dbReference type="SAM" id="MobiDB-lite"/>
    </source>
</evidence>
<evidence type="ECO:0000256" key="7">
    <source>
        <dbReference type="ARBA" id="ARBA00022741"/>
    </source>
</evidence>